<keyword evidence="3" id="KW-1133">Transmembrane helix</keyword>
<protein>
    <recommendedName>
        <fullName evidence="4">SHSP domain-containing protein</fullName>
    </recommendedName>
</protein>
<dbReference type="Gene3D" id="2.60.40.790">
    <property type="match status" value="1"/>
</dbReference>
<keyword evidence="3" id="KW-0472">Membrane</keyword>
<comment type="caution">
    <text evidence="5">The sequence shown here is derived from an EMBL/GenBank/DDBJ whole genome shotgun (WGS) entry which is preliminary data.</text>
</comment>
<dbReference type="PROSITE" id="PS01031">
    <property type="entry name" value="SHSP"/>
    <property type="match status" value="1"/>
</dbReference>
<evidence type="ECO:0000256" key="1">
    <source>
        <dbReference type="PROSITE-ProRule" id="PRU00285"/>
    </source>
</evidence>
<dbReference type="SUPFAM" id="SSF49764">
    <property type="entry name" value="HSP20-like chaperones"/>
    <property type="match status" value="1"/>
</dbReference>
<dbReference type="AlphaFoldDB" id="A0A4U5PW14"/>
<reference evidence="5" key="1">
    <citation type="submission" date="2018-10" db="EMBL/GenBank/DDBJ databases">
        <title>Population genomic analysis revealed the cold adaptation of white poplar.</title>
        <authorList>
            <person name="Liu Y.-J."/>
        </authorList>
    </citation>
    <scope>NUCLEOTIDE SEQUENCE [LARGE SCALE GENOMIC DNA]</scope>
    <source>
        <strain evidence="5">PAL-ZL1</strain>
    </source>
</reference>
<organism evidence="5">
    <name type="scientific">Populus alba</name>
    <name type="common">White poplar</name>
    <dbReference type="NCBI Taxonomy" id="43335"/>
    <lineage>
        <taxon>Eukaryota</taxon>
        <taxon>Viridiplantae</taxon>
        <taxon>Streptophyta</taxon>
        <taxon>Embryophyta</taxon>
        <taxon>Tracheophyta</taxon>
        <taxon>Spermatophyta</taxon>
        <taxon>Magnoliopsida</taxon>
        <taxon>eudicotyledons</taxon>
        <taxon>Gunneridae</taxon>
        <taxon>Pentapetalae</taxon>
        <taxon>rosids</taxon>
        <taxon>fabids</taxon>
        <taxon>Malpighiales</taxon>
        <taxon>Salicaceae</taxon>
        <taxon>Saliceae</taxon>
        <taxon>Populus</taxon>
    </lineage>
</organism>
<feature type="transmembrane region" description="Helical" evidence="3">
    <location>
        <begin position="198"/>
        <end position="219"/>
    </location>
</feature>
<evidence type="ECO:0000259" key="4">
    <source>
        <dbReference type="PROSITE" id="PS01031"/>
    </source>
</evidence>
<dbReference type="CDD" id="cd06464">
    <property type="entry name" value="ACD_sHsps-like"/>
    <property type="match status" value="1"/>
</dbReference>
<dbReference type="STRING" id="43335.A0A4U5PW14"/>
<keyword evidence="3" id="KW-0812">Transmembrane</keyword>
<evidence type="ECO:0000256" key="3">
    <source>
        <dbReference type="SAM" id="Phobius"/>
    </source>
</evidence>
<dbReference type="EMBL" id="RCHU01000559">
    <property type="protein sequence ID" value="TKS01738.1"/>
    <property type="molecule type" value="Genomic_DNA"/>
</dbReference>
<name>A0A4U5PW14_POPAL</name>
<feature type="domain" description="SHSP" evidence="4">
    <location>
        <begin position="68"/>
        <end position="177"/>
    </location>
</feature>
<dbReference type="InterPro" id="IPR008978">
    <property type="entry name" value="HSP20-like_chaperone"/>
</dbReference>
<dbReference type="Pfam" id="PF00011">
    <property type="entry name" value="HSP20"/>
    <property type="match status" value="1"/>
</dbReference>
<proteinExistence type="inferred from homology"/>
<sequence>MAGANVKPSYEDSEPYCKWRIEDGRDTLEIHLHVKEAEMAMIQEIAKNNPRESQRSPQMETKVEEALNLSYDDFEPFCKWTREEGHDKLEVHVQDFKMEHMSVQIEEPGVVTITGERPLDDTRRSRFRKQIRIPKDSKTDEIQANLYGDVLHVVVPRKTPALPATKSCTKTSTITASMPSNYLFGLIKSVISRLEMNTMLALPVAGVLAVVVAFVGYAYKYCHCGDAES</sequence>
<evidence type="ECO:0000256" key="2">
    <source>
        <dbReference type="RuleBase" id="RU003616"/>
    </source>
</evidence>
<evidence type="ECO:0000313" key="5">
    <source>
        <dbReference type="EMBL" id="TKS01738.1"/>
    </source>
</evidence>
<gene>
    <name evidence="5" type="ORF">D5086_0000170630</name>
</gene>
<accession>A0A4U5PW14</accession>
<comment type="similarity">
    <text evidence="1 2">Belongs to the small heat shock protein (HSP20) family.</text>
</comment>
<dbReference type="InterPro" id="IPR002068">
    <property type="entry name" value="A-crystallin/Hsp20_dom"/>
</dbReference>